<evidence type="ECO:0000313" key="1">
    <source>
        <dbReference type="EMBL" id="KZN66845.1"/>
    </source>
</evidence>
<dbReference type="Proteomes" id="UP000076661">
    <property type="component" value="Unassembled WGS sequence"/>
</dbReference>
<reference evidence="1 2" key="1">
    <citation type="submission" date="2013-07" db="EMBL/GenBank/DDBJ databases">
        <title>Comparative Genomic and Metabolomic Analysis of Twelve Strains of Pseudoalteromonas luteoviolacea.</title>
        <authorList>
            <person name="Vynne N.G."/>
            <person name="Mansson M."/>
            <person name="Gram L."/>
        </authorList>
    </citation>
    <scope>NUCLEOTIDE SEQUENCE [LARGE SCALE GENOMIC DNA]</scope>
    <source>
        <strain evidence="1 2">S4060-1</strain>
    </source>
</reference>
<dbReference type="RefSeq" id="WP_063381179.1">
    <property type="nucleotide sequence ID" value="NZ_AUXX01000016.1"/>
</dbReference>
<organism evidence="1 2">
    <name type="scientific">Pseudoalteromonas luteoviolacea S4060-1</name>
    <dbReference type="NCBI Taxonomy" id="1365257"/>
    <lineage>
        <taxon>Bacteria</taxon>
        <taxon>Pseudomonadati</taxon>
        <taxon>Pseudomonadota</taxon>
        <taxon>Gammaproteobacteria</taxon>
        <taxon>Alteromonadales</taxon>
        <taxon>Pseudoalteromonadaceae</taxon>
        <taxon>Pseudoalteromonas</taxon>
    </lineage>
</organism>
<name>A0A162B5I4_9GAMM</name>
<dbReference type="AlphaFoldDB" id="A0A162B5I4"/>
<dbReference type="Pfam" id="PF09684">
    <property type="entry name" value="Tail_P2_I"/>
    <property type="match status" value="2"/>
</dbReference>
<comment type="caution">
    <text evidence="1">The sequence shown here is derived from an EMBL/GenBank/DDBJ whole genome shotgun (WGS) entry which is preliminary data.</text>
</comment>
<proteinExistence type="predicted"/>
<dbReference type="EMBL" id="AUXX01000016">
    <property type="protein sequence ID" value="KZN66845.1"/>
    <property type="molecule type" value="Genomic_DNA"/>
</dbReference>
<evidence type="ECO:0000313" key="2">
    <source>
        <dbReference type="Proteomes" id="UP000076661"/>
    </source>
</evidence>
<dbReference type="InterPro" id="IPR006521">
    <property type="entry name" value="Tail_protein_I"/>
</dbReference>
<evidence type="ECO:0008006" key="3">
    <source>
        <dbReference type="Google" id="ProtNLM"/>
    </source>
</evidence>
<dbReference type="PATRIC" id="fig|1365257.3.peg.2412"/>
<accession>A0A162B5I4</accession>
<gene>
    <name evidence="1" type="ORF">N478_18600</name>
</gene>
<dbReference type="NCBIfam" id="TIGR01634">
    <property type="entry name" value="tail_P2_I"/>
    <property type="match status" value="1"/>
</dbReference>
<sequence>MNKLLPSNATILTKALSDVLVPNNSVRQLLISLLRLSSRSDAQLVWLAKLCYMPPSEVLINPELLLQSQTKHLLALIDFPEFCDDAQLNEMAEKLAIENWEPNASDTQKRAQLKSACVLNDARLLISSLWDPFLCPTPLLPWLAWSVSVDEWDESWNEELKRQVISDAFAVHQVKGTPFALQKALDSLNIKTEIREWWQGENPDELPRGTVQVWALINSNLDEYQQGMLTPQMLKRVRRIVESVKRGSIHIDVQLGLAFTEQVGVVGAVSSAVFKRIDAPNGVGVKPPKLKQHTASIGAAETLQSGSLAISGKGVLPPKPTGVSSVCGATNSHQSGHYTVAANGVKPEGVHKVYCVSGAVHSAQATHISVAGQGILPSNGTGNEYLVNVTRQIIYQHFNLQGAA</sequence>
<protein>
    <recommendedName>
        <fullName evidence="3">Tail protein</fullName>
    </recommendedName>
</protein>